<dbReference type="OrthoDB" id="543192at2759"/>
<evidence type="ECO:0000259" key="3">
    <source>
        <dbReference type="Pfam" id="PF00646"/>
    </source>
</evidence>
<sequence>MPAPQPCPGCGCEIDSGLLWFAGPGLARICCNKRCTSRAQKRHEALATGKARGRKSMPLLPIADDPVEAEQGWSSLNQDVMAQVAARLGLRDCLAAALTCKHWRTHITRGAPHTSLRIDDVRSSTPDQPQDLSLQHPSDGDVDGASASPSPLPSPAKAAAAASPAPGSGDAAAQLLDSARRLMPHVEHLSVSVYSRCRQHDYLLKHMRALSRWSGLTSLDISWEAAPDAVTGTSITDPDDDEEEEDAQQKQQGKAGRRRSGNGARSCDGGPVRLRRSVFGPLCLGAVGLMRGLRRLSITAAFGRRHTGLFGLAPLEHLTHLELRQAPGNHKPAWSSTDGNLAALTALRSLTSDAALLSPAALTAVGPHLTRLELCRFDASGGYDGMEQDSGSWHGSTGLGDAFAHMKNLRQFRLTLADTETSSYGPGTRTSCVLNILTGLAALSEAQRAAAPEPAPRSPTASPFSLDSAAAAAVASSASAFDTVDILLDLAEPLQPARPKRGSGGDADADAPARALRLELSMELVDALAALPGLSRLDVCFSDGAAGNLHRLSELTRLTHLALRCDPGGAVAAELRPWDAQRLCTALGPRLRHLELALPASCLTAETLSGSLELLAGLRVLALAADPHVRMVPLSRWDLRGTLLAAAARQHVGAWAQPCGGAPAAGAAAAAAAVAAAAAGAAAAPSAAMLAEVAAALTPLSFLQELFTAMEDVEGVRQSLEAEAEWRAQHLQEVQRRVASAKEAVTAAEEAVVAAQAAALEALAAAGDAVAPDPAAEVAMETVETAVMRLNQAGDELAEAVAVAAAAAPMPRLPHWVLVEEDADGEWDLAAAAALAWISPAAYGDAAAAAPPPPPQPRSLNELSVEELVRLKGMLVREEVVAGPVFRMGAWLPPRIESLTLSGFQGLEAPPPPRPQRAPALPALAAVRVELPDAAGAAAAERLLRELSAAGAAGAAPALRVWRAVQVGVAEAAEAQDAA</sequence>
<evidence type="ECO:0000313" key="4">
    <source>
        <dbReference type="EMBL" id="KAG2445845.1"/>
    </source>
</evidence>
<dbReference type="InterPro" id="IPR001810">
    <property type="entry name" value="F-box_dom"/>
</dbReference>
<feature type="coiled-coil region" evidence="1">
    <location>
        <begin position="703"/>
        <end position="751"/>
    </location>
</feature>
<name>A0A835WEV7_CHLIN</name>
<evidence type="ECO:0000313" key="5">
    <source>
        <dbReference type="Proteomes" id="UP000650467"/>
    </source>
</evidence>
<dbReference type="Pfam" id="PF00646">
    <property type="entry name" value="F-box"/>
    <property type="match status" value="1"/>
</dbReference>
<feature type="domain" description="F-box" evidence="3">
    <location>
        <begin position="73"/>
        <end position="108"/>
    </location>
</feature>
<feature type="compositionally biased region" description="Acidic residues" evidence="2">
    <location>
        <begin position="237"/>
        <end position="246"/>
    </location>
</feature>
<accession>A0A835WEV7</accession>
<dbReference type="EMBL" id="JAEHOC010000001">
    <property type="protein sequence ID" value="KAG2445845.1"/>
    <property type="molecule type" value="Genomic_DNA"/>
</dbReference>
<dbReference type="Proteomes" id="UP000650467">
    <property type="component" value="Unassembled WGS sequence"/>
</dbReference>
<feature type="compositionally biased region" description="Low complexity" evidence="2">
    <location>
        <begin position="144"/>
        <end position="171"/>
    </location>
</feature>
<evidence type="ECO:0000256" key="2">
    <source>
        <dbReference type="SAM" id="MobiDB-lite"/>
    </source>
</evidence>
<protein>
    <recommendedName>
        <fullName evidence="3">F-box domain-containing protein</fullName>
    </recommendedName>
</protein>
<dbReference type="Gene3D" id="1.20.1280.50">
    <property type="match status" value="1"/>
</dbReference>
<dbReference type="InterPro" id="IPR036047">
    <property type="entry name" value="F-box-like_dom_sf"/>
</dbReference>
<evidence type="ECO:0000256" key="1">
    <source>
        <dbReference type="SAM" id="Coils"/>
    </source>
</evidence>
<proteinExistence type="predicted"/>
<dbReference type="SUPFAM" id="SSF81383">
    <property type="entry name" value="F-box domain"/>
    <property type="match status" value="1"/>
</dbReference>
<organism evidence="4 5">
    <name type="scientific">Chlamydomonas incerta</name>
    <dbReference type="NCBI Taxonomy" id="51695"/>
    <lineage>
        <taxon>Eukaryota</taxon>
        <taxon>Viridiplantae</taxon>
        <taxon>Chlorophyta</taxon>
        <taxon>core chlorophytes</taxon>
        <taxon>Chlorophyceae</taxon>
        <taxon>CS clade</taxon>
        <taxon>Chlamydomonadales</taxon>
        <taxon>Chlamydomonadaceae</taxon>
        <taxon>Chlamydomonas</taxon>
    </lineage>
</organism>
<comment type="caution">
    <text evidence="4">The sequence shown here is derived from an EMBL/GenBank/DDBJ whole genome shotgun (WGS) entry which is preliminary data.</text>
</comment>
<gene>
    <name evidence="4" type="ORF">HXX76_000449</name>
</gene>
<dbReference type="AlphaFoldDB" id="A0A835WEV7"/>
<feature type="compositionally biased region" description="Polar residues" evidence="2">
    <location>
        <begin position="123"/>
        <end position="136"/>
    </location>
</feature>
<keyword evidence="1" id="KW-0175">Coiled coil</keyword>
<keyword evidence="5" id="KW-1185">Reference proteome</keyword>
<feature type="region of interest" description="Disordered" evidence="2">
    <location>
        <begin position="114"/>
        <end position="171"/>
    </location>
</feature>
<reference evidence="4" key="1">
    <citation type="journal article" date="2020" name="bioRxiv">
        <title>Comparative genomics of Chlamydomonas.</title>
        <authorList>
            <person name="Craig R.J."/>
            <person name="Hasan A.R."/>
            <person name="Ness R.W."/>
            <person name="Keightley P.D."/>
        </authorList>
    </citation>
    <scope>NUCLEOTIDE SEQUENCE</scope>
    <source>
        <strain evidence="4">SAG 7.73</strain>
    </source>
</reference>
<feature type="region of interest" description="Disordered" evidence="2">
    <location>
        <begin position="229"/>
        <end position="270"/>
    </location>
</feature>